<dbReference type="AlphaFoldDB" id="A0AAV6VBV2"/>
<dbReference type="Proteomes" id="UP000827092">
    <property type="component" value="Unassembled WGS sequence"/>
</dbReference>
<evidence type="ECO:0000313" key="3">
    <source>
        <dbReference type="Proteomes" id="UP000827092"/>
    </source>
</evidence>
<dbReference type="EMBL" id="JAFNEN010000112">
    <property type="protein sequence ID" value="KAG8193972.1"/>
    <property type="molecule type" value="Genomic_DNA"/>
</dbReference>
<protein>
    <submittedName>
        <fullName evidence="2">Uncharacterized protein</fullName>
    </submittedName>
</protein>
<gene>
    <name evidence="2" type="ORF">JTE90_013667</name>
</gene>
<keyword evidence="3" id="KW-1185">Reference proteome</keyword>
<feature type="region of interest" description="Disordered" evidence="1">
    <location>
        <begin position="34"/>
        <end position="65"/>
    </location>
</feature>
<accession>A0AAV6VBV2</accession>
<feature type="compositionally biased region" description="Pro residues" evidence="1">
    <location>
        <begin position="41"/>
        <end position="62"/>
    </location>
</feature>
<comment type="caution">
    <text evidence="2">The sequence shown here is derived from an EMBL/GenBank/DDBJ whole genome shotgun (WGS) entry which is preliminary data.</text>
</comment>
<organism evidence="2 3">
    <name type="scientific">Oedothorax gibbosus</name>
    <dbReference type="NCBI Taxonomy" id="931172"/>
    <lineage>
        <taxon>Eukaryota</taxon>
        <taxon>Metazoa</taxon>
        <taxon>Ecdysozoa</taxon>
        <taxon>Arthropoda</taxon>
        <taxon>Chelicerata</taxon>
        <taxon>Arachnida</taxon>
        <taxon>Araneae</taxon>
        <taxon>Araneomorphae</taxon>
        <taxon>Entelegynae</taxon>
        <taxon>Araneoidea</taxon>
        <taxon>Linyphiidae</taxon>
        <taxon>Erigoninae</taxon>
        <taxon>Oedothorax</taxon>
    </lineage>
</organism>
<sequence>MVAKPPSVIDNPSIMNLLIVTTTLLVGVVALASAQGGRKGPPGPPPPGGPGGRHGPPPPPPSFFDAFPACQSMAEAMKKSREDLHGKKEIGPEACKGQGPEAHHNCMRMEMFKVRCKAPEKPSPDCVAQVTQFLQGAAPCEGFALKAEQ</sequence>
<reference evidence="2 3" key="1">
    <citation type="journal article" date="2022" name="Nat. Ecol. Evol.">
        <title>A masculinizing supergene underlies an exaggerated male reproductive morph in a spider.</title>
        <authorList>
            <person name="Hendrickx F."/>
            <person name="De Corte Z."/>
            <person name="Sonet G."/>
            <person name="Van Belleghem S.M."/>
            <person name="Kostlbacher S."/>
            <person name="Vangestel C."/>
        </authorList>
    </citation>
    <scope>NUCLEOTIDE SEQUENCE [LARGE SCALE GENOMIC DNA]</scope>
    <source>
        <strain evidence="2">W744_W776</strain>
    </source>
</reference>
<evidence type="ECO:0000313" key="2">
    <source>
        <dbReference type="EMBL" id="KAG8193972.1"/>
    </source>
</evidence>
<name>A0AAV6VBV2_9ARAC</name>
<evidence type="ECO:0000256" key="1">
    <source>
        <dbReference type="SAM" id="MobiDB-lite"/>
    </source>
</evidence>
<proteinExistence type="predicted"/>